<evidence type="ECO:0000256" key="4">
    <source>
        <dbReference type="ARBA" id="ARBA00022833"/>
    </source>
</evidence>
<dbReference type="PIRSF" id="PIRSF006157">
    <property type="entry name" value="Doxgns_DODA"/>
    <property type="match status" value="1"/>
</dbReference>
<keyword evidence="8" id="KW-1185">Reference proteome</keyword>
<proteinExistence type="inferred from homology"/>
<evidence type="ECO:0000259" key="6">
    <source>
        <dbReference type="Pfam" id="PF02900"/>
    </source>
</evidence>
<dbReference type="CDD" id="cd07363">
    <property type="entry name" value="45_DOPA_Dioxygenase"/>
    <property type="match status" value="1"/>
</dbReference>
<dbReference type="Pfam" id="PF02900">
    <property type="entry name" value="LigB"/>
    <property type="match status" value="1"/>
</dbReference>
<organism evidence="7 8">
    <name type="scientific">Halarcobacter mediterraneus</name>
    <dbReference type="NCBI Taxonomy" id="2023153"/>
    <lineage>
        <taxon>Bacteria</taxon>
        <taxon>Pseudomonadati</taxon>
        <taxon>Campylobacterota</taxon>
        <taxon>Epsilonproteobacteria</taxon>
        <taxon>Campylobacterales</taxon>
        <taxon>Arcobacteraceae</taxon>
        <taxon>Halarcobacter</taxon>
    </lineage>
</organism>
<name>A0A4Q1AUV2_9BACT</name>
<dbReference type="Gene3D" id="3.40.830.10">
    <property type="entry name" value="LigB-like"/>
    <property type="match status" value="1"/>
</dbReference>
<dbReference type="InterPro" id="IPR004183">
    <property type="entry name" value="Xdiol_dOase_suB"/>
</dbReference>
<dbReference type="InterPro" id="IPR014436">
    <property type="entry name" value="Extradiol_dOase_DODA"/>
</dbReference>
<dbReference type="PANTHER" id="PTHR30096">
    <property type="entry name" value="4,5-DOPA DIOXYGENASE EXTRADIOL-LIKE PROTEIN"/>
    <property type="match status" value="1"/>
</dbReference>
<dbReference type="Proteomes" id="UP000289718">
    <property type="component" value="Unassembled WGS sequence"/>
</dbReference>
<evidence type="ECO:0000313" key="7">
    <source>
        <dbReference type="EMBL" id="RXK12632.1"/>
    </source>
</evidence>
<keyword evidence="3" id="KW-0479">Metal-binding</keyword>
<dbReference type="GO" id="GO:0016702">
    <property type="term" value="F:oxidoreductase activity, acting on single donors with incorporation of molecular oxygen, incorporation of two atoms of oxygen"/>
    <property type="evidence" value="ECO:0007669"/>
    <property type="project" value="UniProtKB-ARBA"/>
</dbReference>
<dbReference type="PANTHER" id="PTHR30096:SF0">
    <property type="entry name" value="4,5-DOPA DIOXYGENASE EXTRADIOL-LIKE PROTEIN"/>
    <property type="match status" value="1"/>
</dbReference>
<dbReference type="RefSeq" id="WP_129061690.1">
    <property type="nucleotide sequence ID" value="NZ_NXIE01000003.1"/>
</dbReference>
<accession>A0A4Q1AUV2</accession>
<dbReference type="GO" id="GO:0008270">
    <property type="term" value="F:zinc ion binding"/>
    <property type="evidence" value="ECO:0007669"/>
    <property type="project" value="InterPro"/>
</dbReference>
<dbReference type="GO" id="GO:0008198">
    <property type="term" value="F:ferrous iron binding"/>
    <property type="evidence" value="ECO:0007669"/>
    <property type="project" value="InterPro"/>
</dbReference>
<keyword evidence="5" id="KW-0560">Oxidoreductase</keyword>
<keyword evidence="4" id="KW-0862">Zinc</keyword>
<protein>
    <submittedName>
        <fullName evidence="7">Dioxygenase</fullName>
    </submittedName>
</protein>
<comment type="similarity">
    <text evidence="2">Belongs to the DODA-type extradiol aromatic ring-opening dioxygenase family.</text>
</comment>
<comment type="caution">
    <text evidence="7">The sequence shown here is derived from an EMBL/GenBank/DDBJ whole genome shotgun (WGS) entry which is preliminary data.</text>
</comment>
<evidence type="ECO:0000256" key="1">
    <source>
        <dbReference type="ARBA" id="ARBA00001947"/>
    </source>
</evidence>
<evidence type="ECO:0000256" key="3">
    <source>
        <dbReference type="ARBA" id="ARBA00022723"/>
    </source>
</evidence>
<gene>
    <name evidence="7" type="ORF">CP965_08620</name>
</gene>
<dbReference type="OrthoDB" id="9790889at2"/>
<keyword evidence="7" id="KW-0223">Dioxygenase</keyword>
<dbReference type="EMBL" id="NXIE01000003">
    <property type="protein sequence ID" value="RXK12632.1"/>
    <property type="molecule type" value="Genomic_DNA"/>
</dbReference>
<comment type="cofactor">
    <cofactor evidence="1">
        <name>Zn(2+)</name>
        <dbReference type="ChEBI" id="CHEBI:29105"/>
    </cofactor>
</comment>
<evidence type="ECO:0000256" key="5">
    <source>
        <dbReference type="ARBA" id="ARBA00023002"/>
    </source>
</evidence>
<dbReference type="AlphaFoldDB" id="A0A4Q1AUV2"/>
<evidence type="ECO:0000313" key="8">
    <source>
        <dbReference type="Proteomes" id="UP000289718"/>
    </source>
</evidence>
<sequence length="260" mass="30067">MKSTTFPSLFISHGAPNIVLQNTQSNKNINSFSKTLKKPKYIIIFSSHYLTKDLKIINYTTKDLMYDFYGFERELYEYKYDISSNKDISLKVFNHLKENGINVSIDALRTSFDHGVWTCLALMYEKIDIPIIQLSLPYSYSYEELIHLGEIIKELKDEAMIIGSGGITHNLRGISHSNEIKKYAKEFNEIVIKTIEEADENSLINITKEKSFYQNHPSSEHFIPLYIIYGSAYNKKGISFNSEFMYSNISMESFAFDKGN</sequence>
<feature type="domain" description="Extradiol ring-cleavage dioxygenase class III enzyme subunit B" evidence="6">
    <location>
        <begin position="23"/>
        <end position="247"/>
    </location>
</feature>
<dbReference type="SUPFAM" id="SSF53213">
    <property type="entry name" value="LigB-like"/>
    <property type="match status" value="1"/>
</dbReference>
<evidence type="ECO:0000256" key="2">
    <source>
        <dbReference type="ARBA" id="ARBA00007581"/>
    </source>
</evidence>
<reference evidence="7 8" key="1">
    <citation type="submission" date="2017-09" db="EMBL/GenBank/DDBJ databases">
        <title>Genomics of the genus Arcobacter.</title>
        <authorList>
            <person name="Perez-Cataluna A."/>
            <person name="Figueras M.J."/>
            <person name="Salas-Masso N."/>
        </authorList>
    </citation>
    <scope>NUCLEOTIDE SEQUENCE [LARGE SCALE GENOMIC DNA]</scope>
    <source>
        <strain evidence="7 8">F156-34</strain>
    </source>
</reference>